<keyword evidence="3" id="KW-1185">Reference proteome</keyword>
<dbReference type="Pfam" id="PF18602">
    <property type="entry name" value="Rap1a"/>
    <property type="match status" value="1"/>
</dbReference>
<evidence type="ECO:0000259" key="1">
    <source>
        <dbReference type="Pfam" id="PF18602"/>
    </source>
</evidence>
<dbReference type="EMBL" id="CP010705">
    <property type="protein sequence ID" value="AUQ95622.1"/>
    <property type="molecule type" value="Genomic_DNA"/>
</dbReference>
<name>A0ABN5GQ76_9RHOB</name>
<protein>
    <recommendedName>
        <fullName evidence="1">Rap1a immunity protein domain-containing protein</fullName>
    </recommendedName>
</protein>
<reference evidence="2 3" key="1">
    <citation type="journal article" date="2017" name="Genome Biol. Evol.">
        <title>Trajectories and Drivers of Genome Evolution in Surface-Associated Marine Phaeobacter.</title>
        <authorList>
            <person name="Freese H.M."/>
            <person name="Sikorski J."/>
            <person name="Bunk B."/>
            <person name="Scheuner C."/>
            <person name="Meier-Kolthoff J.P."/>
            <person name="Sproer C."/>
            <person name="Gram L."/>
            <person name="Overmann J."/>
        </authorList>
    </citation>
    <scope>NUCLEOTIDE SEQUENCE [LARGE SCALE GENOMIC DNA]</scope>
    <source>
        <strain evidence="2 3">P66</strain>
    </source>
</reference>
<gene>
    <name evidence="2" type="ORF">PhaeoP66_02865</name>
</gene>
<dbReference type="RefSeq" id="WP_102874811.1">
    <property type="nucleotide sequence ID" value="NZ_CP010599.1"/>
</dbReference>
<organism evidence="2 3">
    <name type="scientific">Phaeobacter inhibens</name>
    <dbReference type="NCBI Taxonomy" id="221822"/>
    <lineage>
        <taxon>Bacteria</taxon>
        <taxon>Pseudomonadati</taxon>
        <taxon>Pseudomonadota</taxon>
        <taxon>Alphaproteobacteria</taxon>
        <taxon>Rhodobacterales</taxon>
        <taxon>Roseobacteraceae</taxon>
        <taxon>Phaeobacter</taxon>
    </lineage>
</organism>
<accession>A0ABN5GQ76</accession>
<proteinExistence type="predicted"/>
<sequence>MLRFVKVENMFWGGIGLRKFVILAALFVASQGSAGAITGNDLHEICTDGGAVGNSACSFYIIGAWEGLNYGVSIPFMMANQGTSTAAVNQYRSSIFGVCGDEMVSNSQVVDVVGNYLRNTPEKRHFPARGLVLNAMSQAFPCAQ</sequence>
<reference evidence="2 3" key="2">
    <citation type="journal article" date="2017" name="Int. J. Syst. Evol. Microbiol.">
        <title>Adaptation of Surface-Associated Bacteria to the Open Ocean: A Genomically Distinct Subpopulation of Phaeobacter gallaeciensis Colonizes Pacific Mesozooplankton.</title>
        <authorList>
            <person name="Freese H.M."/>
            <person name="Methner A."/>
            <person name="Overmann J."/>
        </authorList>
    </citation>
    <scope>NUCLEOTIDE SEQUENCE [LARGE SCALE GENOMIC DNA]</scope>
    <source>
        <strain evidence="2 3">P66</strain>
    </source>
</reference>
<evidence type="ECO:0000313" key="2">
    <source>
        <dbReference type="EMBL" id="AUQ95622.1"/>
    </source>
</evidence>
<feature type="domain" description="Rap1a immunity protein" evidence="1">
    <location>
        <begin position="38"/>
        <end position="142"/>
    </location>
</feature>
<dbReference type="Gene3D" id="1.10.890.40">
    <property type="match status" value="1"/>
</dbReference>
<dbReference type="Proteomes" id="UP000236536">
    <property type="component" value="Chromosome"/>
</dbReference>
<evidence type="ECO:0000313" key="3">
    <source>
        <dbReference type="Proteomes" id="UP000236536"/>
    </source>
</evidence>
<dbReference type="InterPro" id="IPR041238">
    <property type="entry name" value="Rap1a"/>
</dbReference>